<evidence type="ECO:0000256" key="1">
    <source>
        <dbReference type="SAM" id="MobiDB-lite"/>
    </source>
</evidence>
<dbReference type="Proteomes" id="UP001172457">
    <property type="component" value="Chromosome 8"/>
</dbReference>
<organism evidence="2 3">
    <name type="scientific">Centaurea solstitialis</name>
    <name type="common">yellow star-thistle</name>
    <dbReference type="NCBI Taxonomy" id="347529"/>
    <lineage>
        <taxon>Eukaryota</taxon>
        <taxon>Viridiplantae</taxon>
        <taxon>Streptophyta</taxon>
        <taxon>Embryophyta</taxon>
        <taxon>Tracheophyta</taxon>
        <taxon>Spermatophyta</taxon>
        <taxon>Magnoliopsida</taxon>
        <taxon>eudicotyledons</taxon>
        <taxon>Gunneridae</taxon>
        <taxon>Pentapetalae</taxon>
        <taxon>asterids</taxon>
        <taxon>campanulids</taxon>
        <taxon>Asterales</taxon>
        <taxon>Asteraceae</taxon>
        <taxon>Carduoideae</taxon>
        <taxon>Cardueae</taxon>
        <taxon>Centaureinae</taxon>
        <taxon>Centaurea</taxon>
    </lineage>
</organism>
<protein>
    <submittedName>
        <fullName evidence="2">Uncharacterized protein</fullName>
    </submittedName>
</protein>
<evidence type="ECO:0000313" key="3">
    <source>
        <dbReference type="Proteomes" id="UP001172457"/>
    </source>
</evidence>
<feature type="compositionally biased region" description="Basic and acidic residues" evidence="1">
    <location>
        <begin position="106"/>
        <end position="117"/>
    </location>
</feature>
<feature type="region of interest" description="Disordered" evidence="1">
    <location>
        <begin position="98"/>
        <end position="118"/>
    </location>
</feature>
<reference evidence="2" key="1">
    <citation type="submission" date="2023-03" db="EMBL/GenBank/DDBJ databases">
        <title>Chromosome-scale reference genome and RAD-based genetic map of yellow starthistle (Centaurea solstitialis) reveal putative structural variation and QTLs associated with invader traits.</title>
        <authorList>
            <person name="Reatini B."/>
            <person name="Cang F.A."/>
            <person name="Jiang Q."/>
            <person name="Mckibben M.T.W."/>
            <person name="Barker M.S."/>
            <person name="Rieseberg L.H."/>
            <person name="Dlugosch K.M."/>
        </authorList>
    </citation>
    <scope>NUCLEOTIDE SEQUENCE</scope>
    <source>
        <strain evidence="2">CAN-66</strain>
        <tissue evidence="2">Leaf</tissue>
    </source>
</reference>
<feature type="compositionally biased region" description="Polar residues" evidence="1">
    <location>
        <begin position="56"/>
        <end position="76"/>
    </location>
</feature>
<dbReference type="AlphaFoldDB" id="A0AA38W5U5"/>
<name>A0AA38W5U5_9ASTR</name>
<sequence>MSRVKGKTRVKENEAFGRSKVSFHLLKKSATKKPAKTEDKKSDKSAKPVSGKRKSQYPNKSKPSGSQTSLSNTLGSKTSLDQLKEFGERVGVSWSRKWEATSTEGQPRHRIERKNRVGQESYFKRKTRSGGSPRNKIGFLEAGLVSRLWGSDDGEFASVRALGASRGLVIIWDKNKFSCNSIIQEEDFLVVIGKWHGVDDQVGFINVYGPNLISLRKDTWDRLKVY</sequence>
<feature type="region of interest" description="Disordered" evidence="1">
    <location>
        <begin position="1"/>
        <end position="76"/>
    </location>
</feature>
<proteinExistence type="predicted"/>
<comment type="caution">
    <text evidence="2">The sequence shown here is derived from an EMBL/GenBank/DDBJ whole genome shotgun (WGS) entry which is preliminary data.</text>
</comment>
<gene>
    <name evidence="2" type="ORF">OSB04_031282</name>
</gene>
<keyword evidence="3" id="KW-1185">Reference proteome</keyword>
<dbReference type="EMBL" id="JARYMX010000008">
    <property type="protein sequence ID" value="KAJ9538549.1"/>
    <property type="molecule type" value="Genomic_DNA"/>
</dbReference>
<feature type="compositionally biased region" description="Basic and acidic residues" evidence="1">
    <location>
        <begin position="35"/>
        <end position="46"/>
    </location>
</feature>
<feature type="compositionally biased region" description="Basic residues" evidence="1">
    <location>
        <begin position="25"/>
        <end position="34"/>
    </location>
</feature>
<evidence type="ECO:0000313" key="2">
    <source>
        <dbReference type="EMBL" id="KAJ9538549.1"/>
    </source>
</evidence>
<accession>A0AA38W5U5</accession>